<feature type="compositionally biased region" description="Basic and acidic residues" evidence="2">
    <location>
        <begin position="254"/>
        <end position="265"/>
    </location>
</feature>
<sequence>MHRYELYNVNDIDKLKKELNAYKETMRTVTEGKLVEDYLKTKDDFYDLKMKIFKLKGEMKAMENKFQEEFLKYQMEEEHLANQQVSILNTLERLDQQTEIIKHQLEQVSFAELFKKIDQLLKTHNEKSEEQIKELESLKEEILQIKEIMKTEESTTSKNKRSTHKSEYRQLQSLLQYPNQVEQQSISKKKNNQVNRQHYSRTKSNHGNSYNPHHYDTKISGTISMNKAKKTFLNSQYELNKNIVTRTATPKSKTQVENKEEKLDTDNTTPTYENANPHSDELKLENNVEKQVQDIELENSVEKQTPNALIGKVLESNTDSPNNELEKNENNTDPGKQAEDAESNINFTENQIEETNSSTTSTEKQIKGAEMKQQYFTEKQIDQTENTNAINADESVKKSDSLTSFLSLFKRG</sequence>
<feature type="compositionally biased region" description="Polar residues" evidence="2">
    <location>
        <begin position="180"/>
        <end position="197"/>
    </location>
</feature>
<feature type="compositionally biased region" description="Polar residues" evidence="2">
    <location>
        <begin position="266"/>
        <end position="277"/>
    </location>
</feature>
<organism evidence="3 4">
    <name type="scientific">Virgibacillus dokdonensis</name>
    <dbReference type="NCBI Taxonomy" id="302167"/>
    <lineage>
        <taxon>Bacteria</taxon>
        <taxon>Bacillati</taxon>
        <taxon>Bacillota</taxon>
        <taxon>Bacilli</taxon>
        <taxon>Bacillales</taxon>
        <taxon>Bacillaceae</taxon>
        <taxon>Virgibacillus</taxon>
    </lineage>
</organism>
<evidence type="ECO:0000313" key="4">
    <source>
        <dbReference type="Proteomes" id="UP001356080"/>
    </source>
</evidence>
<proteinExistence type="predicted"/>
<protein>
    <submittedName>
        <fullName evidence="3">Uncharacterized protein</fullName>
    </submittedName>
</protein>
<evidence type="ECO:0000313" key="3">
    <source>
        <dbReference type="EMBL" id="MEF2291292.1"/>
    </source>
</evidence>
<name>A0ABU7VCI8_9BACI</name>
<gene>
    <name evidence="3" type="ORF">V2W34_04590</name>
</gene>
<feature type="region of interest" description="Disordered" evidence="2">
    <location>
        <begin position="248"/>
        <end position="285"/>
    </location>
</feature>
<feature type="compositionally biased region" description="Low complexity" evidence="2">
    <location>
        <begin position="348"/>
        <end position="363"/>
    </location>
</feature>
<evidence type="ECO:0000256" key="1">
    <source>
        <dbReference type="SAM" id="Coils"/>
    </source>
</evidence>
<reference evidence="3 4" key="1">
    <citation type="submission" date="2024-01" db="EMBL/GenBank/DDBJ databases">
        <title>Survival strategy associated with biotechnological potential of Virgibacillus dokdonensis T4.6 isolated from salt-fermented shrimp paste.</title>
        <authorList>
            <person name="Doan T.V."/>
            <person name="Quach N.T."/>
            <person name="Phi Q.-T."/>
        </authorList>
    </citation>
    <scope>NUCLEOTIDE SEQUENCE [LARGE SCALE GENOMIC DNA]</scope>
    <source>
        <strain evidence="3 4">T4.6</strain>
    </source>
</reference>
<keyword evidence="4" id="KW-1185">Reference proteome</keyword>
<feature type="region of interest" description="Disordered" evidence="2">
    <location>
        <begin position="180"/>
        <end position="218"/>
    </location>
</feature>
<feature type="region of interest" description="Disordered" evidence="2">
    <location>
        <begin position="297"/>
        <end position="371"/>
    </location>
</feature>
<keyword evidence="1" id="KW-0175">Coiled coil</keyword>
<dbReference type="Proteomes" id="UP001356080">
    <property type="component" value="Unassembled WGS sequence"/>
</dbReference>
<dbReference type="EMBL" id="JAZHPM010000006">
    <property type="protein sequence ID" value="MEF2291292.1"/>
    <property type="molecule type" value="Genomic_DNA"/>
</dbReference>
<comment type="caution">
    <text evidence="3">The sequence shown here is derived from an EMBL/GenBank/DDBJ whole genome shotgun (WGS) entry which is preliminary data.</text>
</comment>
<dbReference type="RefSeq" id="WP_331805093.1">
    <property type="nucleotide sequence ID" value="NZ_JAZHPM010000006.1"/>
</dbReference>
<accession>A0ABU7VCI8</accession>
<feature type="coiled-coil region" evidence="1">
    <location>
        <begin position="121"/>
        <end position="155"/>
    </location>
</feature>
<evidence type="ECO:0000256" key="2">
    <source>
        <dbReference type="SAM" id="MobiDB-lite"/>
    </source>
</evidence>